<evidence type="ECO:0000256" key="4">
    <source>
        <dbReference type="ARBA" id="ARBA00022960"/>
    </source>
</evidence>
<feature type="transmembrane region" description="Helical" evidence="8">
    <location>
        <begin position="325"/>
        <end position="349"/>
    </location>
</feature>
<dbReference type="Pfam" id="PF03023">
    <property type="entry name" value="MurJ"/>
    <property type="match status" value="1"/>
</dbReference>
<dbReference type="GO" id="GO:0015648">
    <property type="term" value="F:lipid-linked peptidoglycan transporter activity"/>
    <property type="evidence" value="ECO:0007669"/>
    <property type="project" value="TreeGrafter"/>
</dbReference>
<feature type="transmembrane region" description="Helical" evidence="8">
    <location>
        <begin position="198"/>
        <end position="220"/>
    </location>
</feature>
<evidence type="ECO:0000313" key="9">
    <source>
        <dbReference type="EMBL" id="VAX12940.1"/>
    </source>
</evidence>
<evidence type="ECO:0000256" key="2">
    <source>
        <dbReference type="ARBA" id="ARBA00022475"/>
    </source>
</evidence>
<keyword evidence="3 8" id="KW-0812">Transmembrane</keyword>
<dbReference type="GO" id="GO:0005886">
    <property type="term" value="C:plasma membrane"/>
    <property type="evidence" value="ECO:0007669"/>
    <property type="project" value="UniProtKB-SubCell"/>
</dbReference>
<dbReference type="GO" id="GO:0008360">
    <property type="term" value="P:regulation of cell shape"/>
    <property type="evidence" value="ECO:0007669"/>
    <property type="project" value="UniProtKB-KW"/>
</dbReference>
<dbReference type="PANTHER" id="PTHR47019:SF1">
    <property type="entry name" value="LIPID II FLIPPASE MURJ"/>
    <property type="match status" value="1"/>
</dbReference>
<dbReference type="AlphaFoldDB" id="A0A3B1BQL5"/>
<dbReference type="GO" id="GO:0034204">
    <property type="term" value="P:lipid translocation"/>
    <property type="evidence" value="ECO:0007669"/>
    <property type="project" value="TreeGrafter"/>
</dbReference>
<dbReference type="PRINTS" id="PR01806">
    <property type="entry name" value="VIRFACTRMVIN"/>
</dbReference>
<reference evidence="9" key="1">
    <citation type="submission" date="2018-06" db="EMBL/GenBank/DDBJ databases">
        <authorList>
            <person name="Zhirakovskaya E."/>
        </authorList>
    </citation>
    <scope>NUCLEOTIDE SEQUENCE</scope>
</reference>
<feature type="transmembrane region" description="Helical" evidence="8">
    <location>
        <begin position="419"/>
        <end position="441"/>
    </location>
</feature>
<organism evidence="9">
    <name type="scientific">hydrothermal vent metagenome</name>
    <dbReference type="NCBI Taxonomy" id="652676"/>
    <lineage>
        <taxon>unclassified sequences</taxon>
        <taxon>metagenomes</taxon>
        <taxon>ecological metagenomes</taxon>
    </lineage>
</organism>
<feature type="transmembrane region" description="Helical" evidence="8">
    <location>
        <begin position="281"/>
        <end position="304"/>
    </location>
</feature>
<dbReference type="PANTHER" id="PTHR47019">
    <property type="entry name" value="LIPID II FLIPPASE MURJ"/>
    <property type="match status" value="1"/>
</dbReference>
<feature type="transmembrane region" description="Helical" evidence="8">
    <location>
        <begin position="241"/>
        <end position="261"/>
    </location>
</feature>
<name>A0A3B1BQL5_9ZZZZ</name>
<feature type="transmembrane region" description="Helical" evidence="8">
    <location>
        <begin position="58"/>
        <end position="78"/>
    </location>
</feature>
<proteinExistence type="predicted"/>
<keyword evidence="5" id="KW-0573">Peptidoglycan synthesis</keyword>
<dbReference type="NCBIfam" id="TIGR01695">
    <property type="entry name" value="murJ_mviN"/>
    <property type="match status" value="1"/>
</dbReference>
<protein>
    <submittedName>
        <fullName evidence="9">Proposed peptidoglycan lipid II flippase MurJ</fullName>
    </submittedName>
</protein>
<evidence type="ECO:0000256" key="7">
    <source>
        <dbReference type="ARBA" id="ARBA00023136"/>
    </source>
</evidence>
<comment type="subcellular location">
    <subcellularLocation>
        <location evidence="1">Cell membrane</location>
        <topology evidence="1">Multi-pass membrane protein</topology>
    </subcellularLocation>
</comment>
<dbReference type="CDD" id="cd13123">
    <property type="entry name" value="MATE_MurJ_like"/>
    <property type="match status" value="1"/>
</dbReference>
<feature type="transmembrane region" description="Helical" evidence="8">
    <location>
        <begin position="20"/>
        <end position="38"/>
    </location>
</feature>
<dbReference type="EMBL" id="UOFZ01000074">
    <property type="protein sequence ID" value="VAX12940.1"/>
    <property type="molecule type" value="Genomic_DNA"/>
</dbReference>
<keyword evidence="7 8" id="KW-0472">Membrane</keyword>
<keyword evidence="6 8" id="KW-1133">Transmembrane helix</keyword>
<sequence>MKLFSERWLHWSHQSVNHRIFSATLSIGLFTLLGKLVAILKELLTAYQFGTGDKLDAFIIAFLLPAFVINILSGSLRASLIPVLVRIRTQNKIKERREFLSGILFLSLLVLIASVIILALAAPLIIQWFAAGFSDEKLLLSRNLLFLLLPVLIFSTLSAIWGAILNTEEHFVVVAIAPALIHLGAISLLLLAGKQWGIYALASGTITGFIAEFLLLSFAVKRIGLAVFPHWQGLTAPIRNVIQQFMPMAAGMVLMSSTIIVDQGMAAMLDPGSVSSLNYASRIIGLLTGVGAMALGTAVLPHFSRQVANEDWPGILHTFRTYSRLILALTIPFCGILIYFSAPLIELLFQRGAFDAGDTQLVAHVQIFYLLQLPFYIIGIMGAQLLSALSCNQILMKISALNLLINIAGNLILMKYIGLAGIALSTSIVYFVSLFFIAGYIQHFIQHKINQQPTTGSTCN</sequence>
<dbReference type="InterPro" id="IPR051050">
    <property type="entry name" value="Lipid_II_flippase_MurJ/MviN"/>
</dbReference>
<keyword evidence="2" id="KW-1003">Cell membrane</keyword>
<evidence type="ECO:0000256" key="5">
    <source>
        <dbReference type="ARBA" id="ARBA00022984"/>
    </source>
</evidence>
<feature type="transmembrane region" description="Helical" evidence="8">
    <location>
        <begin position="171"/>
        <end position="192"/>
    </location>
</feature>
<evidence type="ECO:0000256" key="6">
    <source>
        <dbReference type="ARBA" id="ARBA00022989"/>
    </source>
</evidence>
<feature type="transmembrane region" description="Helical" evidence="8">
    <location>
        <begin position="145"/>
        <end position="164"/>
    </location>
</feature>
<keyword evidence="4" id="KW-0133">Cell shape</keyword>
<evidence type="ECO:0000256" key="3">
    <source>
        <dbReference type="ARBA" id="ARBA00022692"/>
    </source>
</evidence>
<accession>A0A3B1BQL5</accession>
<evidence type="ECO:0000256" key="8">
    <source>
        <dbReference type="SAM" id="Phobius"/>
    </source>
</evidence>
<evidence type="ECO:0000256" key="1">
    <source>
        <dbReference type="ARBA" id="ARBA00004651"/>
    </source>
</evidence>
<dbReference type="GO" id="GO:0009252">
    <property type="term" value="P:peptidoglycan biosynthetic process"/>
    <property type="evidence" value="ECO:0007669"/>
    <property type="project" value="UniProtKB-KW"/>
</dbReference>
<feature type="transmembrane region" description="Helical" evidence="8">
    <location>
        <begin position="99"/>
        <end position="125"/>
    </location>
</feature>
<feature type="transmembrane region" description="Helical" evidence="8">
    <location>
        <begin position="361"/>
        <end position="382"/>
    </location>
</feature>
<gene>
    <name evidence="9" type="ORF">MNBD_GAMMA24-1056</name>
</gene>
<dbReference type="InterPro" id="IPR004268">
    <property type="entry name" value="MurJ"/>
</dbReference>
<feature type="transmembrane region" description="Helical" evidence="8">
    <location>
        <begin position="394"/>
        <end position="413"/>
    </location>
</feature>